<feature type="transmembrane region" description="Helical" evidence="1">
    <location>
        <begin position="257"/>
        <end position="277"/>
    </location>
</feature>
<accession>A0A371AYP7</accession>
<keyword evidence="3" id="KW-0808">Transferase</keyword>
<dbReference type="PANTHER" id="PTHR36927">
    <property type="entry name" value="BLR4337 PROTEIN"/>
    <property type="match status" value="1"/>
</dbReference>
<dbReference type="InterPro" id="IPR050623">
    <property type="entry name" value="Glucan_succinyl_AcylTrfase"/>
</dbReference>
<keyword evidence="1" id="KW-0812">Transmembrane</keyword>
<comment type="caution">
    <text evidence="3">The sequence shown here is derived from an EMBL/GenBank/DDBJ whole genome shotgun (WGS) entry which is preliminary data.</text>
</comment>
<evidence type="ECO:0000313" key="4">
    <source>
        <dbReference type="Proteomes" id="UP000255036"/>
    </source>
</evidence>
<feature type="transmembrane region" description="Helical" evidence="1">
    <location>
        <begin position="336"/>
        <end position="356"/>
    </location>
</feature>
<sequence length="414" mass="47491">MINNDTNVTIAKRNMRIDYFRAFLMVLVVWHHATLAYSTTGSGVLITDDSTFMGFDLIALFNDSFFMFAFFFVSGLFSYKSLLKKGIKNFFEERLIRLLLPFAFATLLINPIAHYFSSLNKNGGSFSIVGYFQFLINTFGKTESNHLWFLWVLFFFSLILAIYHLVQKVFSITIRRSQEKYLTKAWTFTVVMVILGTLCYLPMCNIGEGGFVTLLKPFNMQVSRVLIYFLYFVAGNVIGMYGIQRSFLYKEKFQKKWWLWLSLSLATTVLNIVVHVVQENMEIGILKNTIIVVDQGMIVVISLFALFGFISFFTLHIKEDNKVINLLSKEAMGIYIIHYAVVTALQYAFTFVELSAVEKGITTTLMTMIISLSLVIALKKVPVIGCVFGKAYNHKYDRGLIILTLIMMLLLIFL</sequence>
<feature type="transmembrane region" description="Helical" evidence="1">
    <location>
        <begin position="57"/>
        <end position="77"/>
    </location>
</feature>
<keyword evidence="1" id="KW-1133">Transmembrane helix</keyword>
<dbReference type="RefSeq" id="WP_115480833.1">
    <property type="nucleotide sequence ID" value="NZ_QRCT01000012.1"/>
</dbReference>
<feature type="transmembrane region" description="Helical" evidence="1">
    <location>
        <begin position="223"/>
        <end position="243"/>
    </location>
</feature>
<evidence type="ECO:0000313" key="3">
    <source>
        <dbReference type="EMBL" id="RDU24600.1"/>
    </source>
</evidence>
<dbReference type="OrthoDB" id="6623990at2"/>
<feature type="transmembrane region" description="Helical" evidence="1">
    <location>
        <begin position="297"/>
        <end position="315"/>
    </location>
</feature>
<protein>
    <submittedName>
        <fullName evidence="3">Acyltransferase</fullName>
    </submittedName>
</protein>
<keyword evidence="1" id="KW-0472">Membrane</keyword>
<gene>
    <name evidence="3" type="ORF">DWV06_03800</name>
</gene>
<dbReference type="Pfam" id="PF01757">
    <property type="entry name" value="Acyl_transf_3"/>
    <property type="match status" value="1"/>
</dbReference>
<feature type="transmembrane region" description="Helical" evidence="1">
    <location>
        <begin position="148"/>
        <end position="166"/>
    </location>
</feature>
<evidence type="ECO:0000256" key="1">
    <source>
        <dbReference type="SAM" id="Phobius"/>
    </source>
</evidence>
<keyword evidence="3" id="KW-0012">Acyltransferase</keyword>
<organism evidence="3 4">
    <name type="scientific">Anaerosacchariphilus polymeriproducens</name>
    <dbReference type="NCBI Taxonomy" id="1812858"/>
    <lineage>
        <taxon>Bacteria</taxon>
        <taxon>Bacillati</taxon>
        <taxon>Bacillota</taxon>
        <taxon>Clostridia</taxon>
        <taxon>Lachnospirales</taxon>
        <taxon>Lachnospiraceae</taxon>
        <taxon>Anaerosacchariphilus</taxon>
    </lineage>
</organism>
<proteinExistence type="predicted"/>
<evidence type="ECO:0000259" key="2">
    <source>
        <dbReference type="Pfam" id="PF01757"/>
    </source>
</evidence>
<dbReference type="AlphaFoldDB" id="A0A371AYP7"/>
<reference evidence="3 4" key="1">
    <citation type="submission" date="2018-07" db="EMBL/GenBank/DDBJ databases">
        <title>Anaerosacharophilus polymeroproducens gen. nov. sp. nov., an anaerobic bacterium isolated from salt field.</title>
        <authorList>
            <person name="Kim W."/>
            <person name="Yang S.-H."/>
            <person name="Oh J."/>
            <person name="Lee J.-H."/>
            <person name="Kwon K.K."/>
        </authorList>
    </citation>
    <scope>NUCLEOTIDE SEQUENCE [LARGE SCALE GENOMIC DNA]</scope>
    <source>
        <strain evidence="3 4">MCWD5</strain>
    </source>
</reference>
<feature type="transmembrane region" description="Helical" evidence="1">
    <location>
        <begin position="19"/>
        <end position="37"/>
    </location>
</feature>
<feature type="domain" description="Acyltransferase 3" evidence="2">
    <location>
        <begin position="17"/>
        <end position="377"/>
    </location>
</feature>
<dbReference type="Proteomes" id="UP000255036">
    <property type="component" value="Unassembled WGS sequence"/>
</dbReference>
<keyword evidence="4" id="KW-1185">Reference proteome</keyword>
<dbReference type="PANTHER" id="PTHR36927:SF4">
    <property type="entry name" value="BLR5718 PROTEIN"/>
    <property type="match status" value="1"/>
</dbReference>
<name>A0A371AYP7_9FIRM</name>
<dbReference type="GO" id="GO:0016747">
    <property type="term" value="F:acyltransferase activity, transferring groups other than amino-acyl groups"/>
    <property type="evidence" value="ECO:0007669"/>
    <property type="project" value="InterPro"/>
</dbReference>
<feature type="transmembrane region" description="Helical" evidence="1">
    <location>
        <begin position="98"/>
        <end position="116"/>
    </location>
</feature>
<feature type="transmembrane region" description="Helical" evidence="1">
    <location>
        <begin position="186"/>
        <end position="203"/>
    </location>
</feature>
<feature type="transmembrane region" description="Helical" evidence="1">
    <location>
        <begin position="396"/>
        <end position="413"/>
    </location>
</feature>
<dbReference type="EMBL" id="QRCT01000012">
    <property type="protein sequence ID" value="RDU24600.1"/>
    <property type="molecule type" value="Genomic_DNA"/>
</dbReference>
<dbReference type="InterPro" id="IPR002656">
    <property type="entry name" value="Acyl_transf_3_dom"/>
</dbReference>